<keyword evidence="3" id="KW-1185">Reference proteome</keyword>
<organism evidence="2 3">
    <name type="scientific">Poritiphilus flavus</name>
    <dbReference type="NCBI Taxonomy" id="2697053"/>
    <lineage>
        <taxon>Bacteria</taxon>
        <taxon>Pseudomonadati</taxon>
        <taxon>Bacteroidota</taxon>
        <taxon>Flavobacteriia</taxon>
        <taxon>Flavobacteriales</taxon>
        <taxon>Flavobacteriaceae</taxon>
        <taxon>Poritiphilus</taxon>
    </lineage>
</organism>
<evidence type="ECO:0000313" key="2">
    <source>
        <dbReference type="EMBL" id="NAS11316.1"/>
    </source>
</evidence>
<dbReference type="Pfam" id="PF01243">
    <property type="entry name" value="PNPOx_N"/>
    <property type="match status" value="1"/>
</dbReference>
<dbReference type="AlphaFoldDB" id="A0A6L9E9E6"/>
<protein>
    <submittedName>
        <fullName evidence="2">Pyridoxamine 5'-phosphate oxidase</fullName>
    </submittedName>
</protein>
<dbReference type="PANTHER" id="PTHR42815">
    <property type="entry name" value="FAD-BINDING, PUTATIVE (AFU_ORTHOLOGUE AFUA_6G07600)-RELATED"/>
    <property type="match status" value="1"/>
</dbReference>
<dbReference type="RefSeq" id="WP_161434352.1">
    <property type="nucleotide sequence ID" value="NZ_WXYO01000002.1"/>
</dbReference>
<dbReference type="Proteomes" id="UP000475249">
    <property type="component" value="Unassembled WGS sequence"/>
</dbReference>
<dbReference type="InterPro" id="IPR011576">
    <property type="entry name" value="Pyridox_Oxase_N"/>
</dbReference>
<dbReference type="SUPFAM" id="SSF50475">
    <property type="entry name" value="FMN-binding split barrel"/>
    <property type="match status" value="1"/>
</dbReference>
<dbReference type="InterPro" id="IPR012349">
    <property type="entry name" value="Split_barrel_FMN-bd"/>
</dbReference>
<evidence type="ECO:0000259" key="1">
    <source>
        <dbReference type="Pfam" id="PF01243"/>
    </source>
</evidence>
<proteinExistence type="predicted"/>
<feature type="domain" description="Pyridoxamine 5'-phosphate oxidase N-terminal" evidence="1">
    <location>
        <begin position="46"/>
        <end position="147"/>
    </location>
</feature>
<evidence type="ECO:0000313" key="3">
    <source>
        <dbReference type="Proteomes" id="UP000475249"/>
    </source>
</evidence>
<gene>
    <name evidence="2" type="ORF">GTQ38_04845</name>
</gene>
<accession>A0A6L9E9E6</accession>
<name>A0A6L9E9E6_9FLAO</name>
<comment type="caution">
    <text evidence="2">The sequence shown here is derived from an EMBL/GenBank/DDBJ whole genome shotgun (WGS) entry which is preliminary data.</text>
</comment>
<dbReference type="PANTHER" id="PTHR42815:SF2">
    <property type="entry name" value="FAD-BINDING, PUTATIVE (AFU_ORTHOLOGUE AFUA_6G07600)-RELATED"/>
    <property type="match status" value="1"/>
</dbReference>
<reference evidence="2 3" key="1">
    <citation type="submission" date="2020-01" db="EMBL/GenBank/DDBJ databases">
        <title>Bacteria diversity of Porities sp.</title>
        <authorList>
            <person name="Wang G."/>
        </authorList>
    </citation>
    <scope>NUCLEOTIDE SEQUENCE [LARGE SCALE GENOMIC DNA]</scope>
    <source>
        <strain evidence="2 3">R33</strain>
    </source>
</reference>
<dbReference type="EMBL" id="WXYO01000002">
    <property type="protein sequence ID" value="NAS11316.1"/>
    <property type="molecule type" value="Genomic_DNA"/>
</dbReference>
<dbReference type="Gene3D" id="2.30.110.10">
    <property type="entry name" value="Electron Transport, Fmn-binding Protein, Chain A"/>
    <property type="match status" value="1"/>
</dbReference>
<sequence length="212" mass="23864">MHASLKYPSDVVFTPTVKAFQEQKGSRKSYARKEEGGGWPTEIDTSLRQFLAQMDSFYLGTANASGQPYIQHRGGPKGFLKVLDDKRLAFADFGGNRQYITLGNLKENNKATIFLMDYPNRTRIKLWGMAEVVENDDELLESLSDASYRARVERAIVFTVTAWDVNCPQHITPRYTREAIEAVTAPLKKKIAELEALIESHGLTSQQSNSDL</sequence>